<sequence length="349" mass="36596">MFGNWRFQRLPSAHPGVAFGARAAAVIAALVFTGIILAIAGANPIELAGEVIDSSFGSSFGLEDLALLFIPLILTGLAVTVAQQIGTWNIGAEGQFYLGAFSATAVGLFVPGPPALILVLMFVAGVVGGMLWILVPTLARAYANVNELITTLLLNFVAALLVYYVSTGPWRDRVGLANSATPRLSAEVPEFWGIVHWGLPVAVLVVIATAAVFTFSRWGYEVRLSGSNPSAAKYAGIPVRRHLITVMLLSGGIAGLAGMLEIAGTVHRLQGGISNNFGYLGIMVAVLARGSSIGVIFSAALMAFILNSGIILQTQGLTTSAVLAMTGLILFLTAIGDELSHYRITREKT</sequence>
<keyword evidence="5 6" id="KW-0472">Membrane</keyword>
<feature type="transmembrane region" description="Helical" evidence="6">
    <location>
        <begin position="317"/>
        <end position="336"/>
    </location>
</feature>
<gene>
    <name evidence="7" type="ORF">K1W69_16945</name>
</gene>
<accession>A0AAE3D2I9</accession>
<comment type="subcellular location">
    <subcellularLocation>
        <location evidence="1">Cell membrane</location>
        <topology evidence="1">Multi-pass membrane protein</topology>
    </subcellularLocation>
</comment>
<dbReference type="EMBL" id="JAICBX010000003">
    <property type="protein sequence ID" value="MBW8638886.1"/>
    <property type="molecule type" value="Genomic_DNA"/>
</dbReference>
<feature type="transmembrane region" description="Helical" evidence="6">
    <location>
        <begin position="116"/>
        <end position="135"/>
    </location>
</feature>
<evidence type="ECO:0000313" key="8">
    <source>
        <dbReference type="Proteomes" id="UP001196509"/>
    </source>
</evidence>
<evidence type="ECO:0000256" key="5">
    <source>
        <dbReference type="ARBA" id="ARBA00023136"/>
    </source>
</evidence>
<feature type="transmembrane region" description="Helical" evidence="6">
    <location>
        <begin position="147"/>
        <end position="166"/>
    </location>
</feature>
<feature type="transmembrane region" description="Helical" evidence="6">
    <location>
        <begin position="65"/>
        <end position="82"/>
    </location>
</feature>
<feature type="transmembrane region" description="Helical" evidence="6">
    <location>
        <begin position="243"/>
        <end position="266"/>
    </location>
</feature>
<name>A0AAE3D2I9_9HYPH</name>
<evidence type="ECO:0000313" key="7">
    <source>
        <dbReference type="EMBL" id="MBW8638886.1"/>
    </source>
</evidence>
<feature type="transmembrane region" description="Helical" evidence="6">
    <location>
        <begin position="278"/>
        <end position="305"/>
    </location>
</feature>
<evidence type="ECO:0000256" key="1">
    <source>
        <dbReference type="ARBA" id="ARBA00004651"/>
    </source>
</evidence>
<keyword evidence="3 6" id="KW-0812">Transmembrane</keyword>
<dbReference type="GO" id="GO:0005886">
    <property type="term" value="C:plasma membrane"/>
    <property type="evidence" value="ECO:0007669"/>
    <property type="project" value="UniProtKB-SubCell"/>
</dbReference>
<feature type="transmembrane region" description="Helical" evidence="6">
    <location>
        <begin position="21"/>
        <end position="45"/>
    </location>
</feature>
<keyword evidence="4 6" id="KW-1133">Transmembrane helix</keyword>
<feature type="transmembrane region" description="Helical" evidence="6">
    <location>
        <begin position="194"/>
        <end position="215"/>
    </location>
</feature>
<evidence type="ECO:0000256" key="4">
    <source>
        <dbReference type="ARBA" id="ARBA00022989"/>
    </source>
</evidence>
<feature type="transmembrane region" description="Helical" evidence="6">
    <location>
        <begin position="94"/>
        <end position="110"/>
    </location>
</feature>
<dbReference type="PANTHER" id="PTHR47089:SF1">
    <property type="entry name" value="GUANOSINE ABC TRANSPORTER PERMEASE PROTEIN NUPP"/>
    <property type="match status" value="1"/>
</dbReference>
<evidence type="ECO:0000256" key="6">
    <source>
        <dbReference type="SAM" id="Phobius"/>
    </source>
</evidence>
<keyword evidence="2" id="KW-1003">Cell membrane</keyword>
<comment type="caution">
    <text evidence="7">The sequence shown here is derived from an EMBL/GenBank/DDBJ whole genome shotgun (WGS) entry which is preliminary data.</text>
</comment>
<organism evidence="7 8">
    <name type="scientific">Flavimaribacter sediminis</name>
    <dbReference type="NCBI Taxonomy" id="2865987"/>
    <lineage>
        <taxon>Bacteria</taxon>
        <taxon>Pseudomonadati</taxon>
        <taxon>Pseudomonadota</taxon>
        <taxon>Alphaproteobacteria</taxon>
        <taxon>Hyphomicrobiales</taxon>
        <taxon>Rhizobiaceae</taxon>
        <taxon>Flavimaribacter</taxon>
    </lineage>
</organism>
<dbReference type="Pfam" id="PF02653">
    <property type="entry name" value="BPD_transp_2"/>
    <property type="match status" value="1"/>
</dbReference>
<dbReference type="Proteomes" id="UP001196509">
    <property type="component" value="Unassembled WGS sequence"/>
</dbReference>
<dbReference type="CDD" id="cd06580">
    <property type="entry name" value="TM_PBP1_transp_TpRbsC_like"/>
    <property type="match status" value="1"/>
</dbReference>
<evidence type="ECO:0000256" key="2">
    <source>
        <dbReference type="ARBA" id="ARBA00022475"/>
    </source>
</evidence>
<keyword evidence="8" id="KW-1185">Reference proteome</keyword>
<dbReference type="AlphaFoldDB" id="A0AAE3D2I9"/>
<dbReference type="InterPro" id="IPR001851">
    <property type="entry name" value="ABC_transp_permease"/>
</dbReference>
<dbReference type="RefSeq" id="WP_220229607.1">
    <property type="nucleotide sequence ID" value="NZ_JAICBX010000003.1"/>
</dbReference>
<dbReference type="GO" id="GO:0022857">
    <property type="term" value="F:transmembrane transporter activity"/>
    <property type="evidence" value="ECO:0007669"/>
    <property type="project" value="InterPro"/>
</dbReference>
<evidence type="ECO:0000256" key="3">
    <source>
        <dbReference type="ARBA" id="ARBA00022692"/>
    </source>
</evidence>
<reference evidence="7" key="1">
    <citation type="submission" date="2021-08" db="EMBL/GenBank/DDBJ databases">
        <title>Hoeflea bacterium WL0058 sp. nov., isolated from the sediment.</title>
        <authorList>
            <person name="Wang L."/>
            <person name="Zhang D."/>
        </authorList>
    </citation>
    <scope>NUCLEOTIDE SEQUENCE</scope>
    <source>
        <strain evidence="7">WL0058</strain>
    </source>
</reference>
<dbReference type="PANTHER" id="PTHR47089">
    <property type="entry name" value="ABC TRANSPORTER, PERMEASE PROTEIN"/>
    <property type="match status" value="1"/>
</dbReference>
<protein>
    <submittedName>
        <fullName evidence="7">ABC transporter permease</fullName>
    </submittedName>
</protein>
<proteinExistence type="predicted"/>